<feature type="compositionally biased region" description="Low complexity" evidence="1">
    <location>
        <begin position="240"/>
        <end position="256"/>
    </location>
</feature>
<feature type="region of interest" description="Disordered" evidence="1">
    <location>
        <begin position="485"/>
        <end position="538"/>
    </location>
</feature>
<reference evidence="2" key="1">
    <citation type="journal article" date="2020" name="Fungal Divers.">
        <title>Resolving the Mortierellaceae phylogeny through synthesis of multi-gene phylogenetics and phylogenomics.</title>
        <authorList>
            <person name="Vandepol N."/>
            <person name="Liber J."/>
            <person name="Desiro A."/>
            <person name="Na H."/>
            <person name="Kennedy M."/>
            <person name="Barry K."/>
            <person name="Grigoriev I.V."/>
            <person name="Miller A.N."/>
            <person name="O'Donnell K."/>
            <person name="Stajich J.E."/>
            <person name="Bonito G."/>
        </authorList>
    </citation>
    <scope>NUCLEOTIDE SEQUENCE</scope>
    <source>
        <strain evidence="2">BC1065</strain>
    </source>
</reference>
<feature type="compositionally biased region" description="Pro residues" evidence="1">
    <location>
        <begin position="655"/>
        <end position="666"/>
    </location>
</feature>
<evidence type="ECO:0000256" key="1">
    <source>
        <dbReference type="SAM" id="MobiDB-lite"/>
    </source>
</evidence>
<gene>
    <name evidence="2" type="ORF">DFQ27_002626</name>
</gene>
<feature type="region of interest" description="Disordered" evidence="1">
    <location>
        <begin position="645"/>
        <end position="768"/>
    </location>
</feature>
<feature type="compositionally biased region" description="Pro residues" evidence="1">
    <location>
        <begin position="184"/>
        <end position="193"/>
    </location>
</feature>
<feature type="compositionally biased region" description="Low complexity" evidence="1">
    <location>
        <begin position="159"/>
        <end position="183"/>
    </location>
</feature>
<protein>
    <submittedName>
        <fullName evidence="2">Uncharacterized protein</fullName>
    </submittedName>
</protein>
<feature type="region of interest" description="Disordered" evidence="1">
    <location>
        <begin position="150"/>
        <end position="402"/>
    </location>
</feature>
<accession>A0A9P6QNG3</accession>
<evidence type="ECO:0000313" key="2">
    <source>
        <dbReference type="EMBL" id="KAG0270635.1"/>
    </source>
</evidence>
<feature type="compositionally biased region" description="Basic and acidic residues" evidence="1">
    <location>
        <begin position="747"/>
        <end position="763"/>
    </location>
</feature>
<proteinExistence type="predicted"/>
<dbReference type="EMBL" id="JAAAJB010000002">
    <property type="protein sequence ID" value="KAG0270635.1"/>
    <property type="molecule type" value="Genomic_DNA"/>
</dbReference>
<feature type="compositionally biased region" description="Low complexity" evidence="1">
    <location>
        <begin position="276"/>
        <end position="291"/>
    </location>
</feature>
<feature type="compositionally biased region" description="Low complexity" evidence="1">
    <location>
        <begin position="679"/>
        <end position="713"/>
    </location>
</feature>
<name>A0A9P6QNG3_9FUNG</name>
<sequence length="804" mass="85929">MSKIQWTAMMLKAKVAGPQPAEAKQPIKINQYSFEPAPKVADLATKLATKKKSRMPDGYGSLGSNKDAIQRMIAMREDPTFSPKNQPIPNESKQKDQGSGSVVPGIEQPLLTGRRRKVGPLVPSIYATGAPVTSDSFSIERLREHEQLSVSNAANMNLPPTTSTTTITTTAPTSAMTISAFTPPSSPYSPPPSSSASTRGSRDSESTRSTGPSVTTTATTTTILLPPTPPMQSMVSADATRSSPTTTTVVSETTTVPALKSQLKVKTECNNGSQGSPPSLSTTPMSSSSSSSDKRRDSIQKEGKRTLSSPRRHTMGSELRTSAGTPTGTKAPPSFSFLTSPPPPREFYDPPLSLPSPGQTCSRLPPSPSSPFSSLPSSSSTSLSSSPPRPSFHDSLPPMPTTALTTIVTPSSPMSPNSTVPLQVKSSVNPTLRQLQTPHIPTNLVQARIQQNEEKKRHDEELAKIPITANLRSVKKIHAVMIDDLTPPSSMDSLSVDGGGGLDSGSSTTSSTSTSRPRSRTTSSAQDCMPGGKRRGDRAHIEAVAIPKSLAEKVEGILSRKMAGKGCLLDEMEKLREEEEIKAAKAATLPPIVLGQPRKRALTSSHIKNLVSSWDTKVEAANQTTLEAERSRKFLEERSHARAELPKFLGMNPLVQPPAMPAPPPTSSSSSSRDHGKVSRPSSRKSFSVSTTSTHRGSSTSLSAPSSRAVSPVEKPTMRKRKEEKADEGKEQEEEAAAAAKETTNTRSDHTEPEVKDQEKKEVVSSTPFTHLPVVPEVERSGEVLVHKAIVSRPRRKNVRATAA</sequence>
<feature type="compositionally biased region" description="Low complexity" evidence="1">
    <location>
        <begin position="504"/>
        <end position="524"/>
    </location>
</feature>
<organism evidence="2 3">
    <name type="scientific">Actinomortierella ambigua</name>
    <dbReference type="NCBI Taxonomy" id="1343610"/>
    <lineage>
        <taxon>Eukaryota</taxon>
        <taxon>Fungi</taxon>
        <taxon>Fungi incertae sedis</taxon>
        <taxon>Mucoromycota</taxon>
        <taxon>Mortierellomycotina</taxon>
        <taxon>Mortierellomycetes</taxon>
        <taxon>Mortierellales</taxon>
        <taxon>Mortierellaceae</taxon>
        <taxon>Actinomortierella</taxon>
    </lineage>
</organism>
<feature type="compositionally biased region" description="Low complexity" evidence="1">
    <location>
        <begin position="207"/>
        <end position="225"/>
    </location>
</feature>
<evidence type="ECO:0000313" key="3">
    <source>
        <dbReference type="Proteomes" id="UP000807716"/>
    </source>
</evidence>
<dbReference type="Proteomes" id="UP000807716">
    <property type="component" value="Unassembled WGS sequence"/>
</dbReference>
<feature type="compositionally biased region" description="Low complexity" evidence="1">
    <location>
        <begin position="370"/>
        <end position="386"/>
    </location>
</feature>
<dbReference type="AlphaFoldDB" id="A0A9P6QNG3"/>
<feature type="compositionally biased region" description="Basic and acidic residues" evidence="1">
    <location>
        <begin position="292"/>
        <end position="305"/>
    </location>
</feature>
<dbReference type="OrthoDB" id="2427449at2759"/>
<feature type="region of interest" description="Disordered" evidence="1">
    <location>
        <begin position="78"/>
        <end position="115"/>
    </location>
</feature>
<feature type="compositionally biased region" description="Polar residues" evidence="1">
    <location>
        <begin position="82"/>
        <end position="91"/>
    </location>
</feature>
<keyword evidence="3" id="KW-1185">Reference proteome</keyword>
<comment type="caution">
    <text evidence="2">The sequence shown here is derived from an EMBL/GenBank/DDBJ whole genome shotgun (WGS) entry which is preliminary data.</text>
</comment>
<feature type="compositionally biased region" description="Polar residues" evidence="1">
    <location>
        <begin position="319"/>
        <end position="328"/>
    </location>
</feature>